<proteinExistence type="predicted"/>
<name>A0AAE3QJC7_9HYPH</name>
<organism evidence="2 3">
    <name type="scientific">Ferirhizobium litorale</name>
    <dbReference type="NCBI Taxonomy" id="2927786"/>
    <lineage>
        <taxon>Bacteria</taxon>
        <taxon>Pseudomonadati</taxon>
        <taxon>Pseudomonadota</taxon>
        <taxon>Alphaproteobacteria</taxon>
        <taxon>Hyphomicrobiales</taxon>
        <taxon>Rhizobiaceae</taxon>
        <taxon>Ferirhizobium</taxon>
    </lineage>
</organism>
<gene>
    <name evidence="2" type="ORF">MRS75_21305</name>
</gene>
<sequence>MIGKRIELDGTIVEKDGQQFVSGRGLFRDGYTRIHRIEPHGFASSPVKGGQGLLLAPNGDADQAFVVGGEHPGHRPGNLPGGGTAIYDASGNIISLVGTKIRIVAPVLELVGDLDVQGNIHATGTIIDELGNTNHHSH</sequence>
<comment type="caution">
    <text evidence="2">The sequence shown here is derived from an EMBL/GenBank/DDBJ whole genome shotgun (WGS) entry which is preliminary data.</text>
</comment>
<dbReference type="RefSeq" id="WP_311788618.1">
    <property type="nucleotide sequence ID" value="NZ_JALDYY010000017.1"/>
</dbReference>
<keyword evidence="3" id="KW-1185">Reference proteome</keyword>
<accession>A0AAE3QJC7</accession>
<dbReference type="Proteomes" id="UP001161580">
    <property type="component" value="Unassembled WGS sequence"/>
</dbReference>
<dbReference type="InterPro" id="IPR053861">
    <property type="entry name" value="Phage_Mu_Gp45_N"/>
</dbReference>
<reference evidence="2" key="1">
    <citation type="submission" date="2022-03" db="EMBL/GenBank/DDBJ databases">
        <title>Fererhizobium litorale gen. nov., sp. nov., isolated from sandy sediments of the Sea of Japan seashore.</title>
        <authorList>
            <person name="Romanenko L."/>
            <person name="Kurilenko V."/>
            <person name="Otstavnykh N."/>
            <person name="Svetashev V."/>
            <person name="Tekutyeva L."/>
            <person name="Isaeva M."/>
            <person name="Mikhailov V."/>
        </authorList>
    </citation>
    <scope>NUCLEOTIDE SEQUENCE</scope>
    <source>
        <strain evidence="2">KMM 9576</strain>
    </source>
</reference>
<dbReference type="AlphaFoldDB" id="A0AAE3QJC7"/>
<evidence type="ECO:0000313" key="3">
    <source>
        <dbReference type="Proteomes" id="UP001161580"/>
    </source>
</evidence>
<protein>
    <submittedName>
        <fullName evidence="2">Phage baseplate assembly protein</fullName>
    </submittedName>
</protein>
<evidence type="ECO:0000313" key="2">
    <source>
        <dbReference type="EMBL" id="MDI7924605.1"/>
    </source>
</evidence>
<dbReference type="Pfam" id="PF06890">
    <property type="entry name" value="Phage_Mu_Gp45"/>
    <property type="match status" value="1"/>
</dbReference>
<dbReference type="EMBL" id="JALDYZ010000016">
    <property type="protein sequence ID" value="MDI7924605.1"/>
    <property type="molecule type" value="Genomic_DNA"/>
</dbReference>
<feature type="domain" description="Bacteriophage Mu Gp45 N-terminal" evidence="1">
    <location>
        <begin position="15"/>
        <end position="72"/>
    </location>
</feature>
<evidence type="ECO:0000259" key="1">
    <source>
        <dbReference type="Pfam" id="PF06890"/>
    </source>
</evidence>